<dbReference type="OrthoDB" id="4772757at2759"/>
<dbReference type="Proteomes" id="UP000722485">
    <property type="component" value="Unassembled WGS sequence"/>
</dbReference>
<evidence type="ECO:0000256" key="1">
    <source>
        <dbReference type="ARBA" id="ARBA00022737"/>
    </source>
</evidence>
<sequence>MSLAIPAATRDGAWGYLVNMSHGKQGGERLTLGGVRPRTDSSRAREEPRLDLRFKTRKEAVPSDLSGGDDLNINEGYSLIGRDIDCVTIREAFAENGQMVYVTEFIPGGDLFNFITLKQKLIPFTLSQQIQSGRFDYPSPYWDSVGDTAQLPKTADAEESVLPLFSRTDSSSYGGPLYEASYEGDERTVQILIKQDADVNAKRGEYGKALQAASIGGHVKIVQILIEQGADVNATGGVYGNALQCASFLGHDKVVQILIEQGADVNVQGGICGNALQAALSRGHGKIVQILIQHGANANTPGGTSYNTQPSTNSMPSKEPKGKEPMESSSLRFNPSQEPRSNFETYPAASNSRSGIVKVRRPWVPVPTSNVQRTRGRDQDENEEDKYNITRSEDLPTRTIGAVKRANSSEGSTSHRNTGEDDFLSGGSQAGVERRSNRSVKATKGGEAWNSSRIHPPSLSSFTEPVNMVPTQESVSVKLSELSEEARDDLELDDLGDRGVFWTFTPGETPEEQIPLVVDGYPVVIPVRYQYPLIAIASPPPDPHPHIISTTDYLPDGVISEIFATFTEAIGFYLLINGYLQIIVPEDFDYESSLSKLPNEVYSDGLFYSTVKF</sequence>
<dbReference type="Gene3D" id="1.25.40.20">
    <property type="entry name" value="Ankyrin repeat-containing domain"/>
    <property type="match status" value="1"/>
</dbReference>
<evidence type="ECO:0000256" key="2">
    <source>
        <dbReference type="ARBA" id="ARBA00023043"/>
    </source>
</evidence>
<dbReference type="PROSITE" id="PS50297">
    <property type="entry name" value="ANK_REP_REGION"/>
    <property type="match status" value="1"/>
</dbReference>
<protein>
    <submittedName>
        <fullName evidence="5">Uncharacterized protein</fullName>
    </submittedName>
</protein>
<evidence type="ECO:0000256" key="4">
    <source>
        <dbReference type="SAM" id="MobiDB-lite"/>
    </source>
</evidence>
<dbReference type="SMART" id="SM00248">
    <property type="entry name" value="ANK"/>
    <property type="match status" value="4"/>
</dbReference>
<feature type="region of interest" description="Disordered" evidence="4">
    <location>
        <begin position="298"/>
        <end position="354"/>
    </location>
</feature>
<dbReference type="InterPro" id="IPR036770">
    <property type="entry name" value="Ankyrin_rpt-contain_sf"/>
</dbReference>
<keyword evidence="1" id="KW-0677">Repeat</keyword>
<dbReference type="Pfam" id="PF12796">
    <property type="entry name" value="Ank_2"/>
    <property type="match status" value="1"/>
</dbReference>
<feature type="compositionally biased region" description="Basic and acidic residues" evidence="4">
    <location>
        <begin position="375"/>
        <end position="396"/>
    </location>
</feature>
<feature type="region of interest" description="Disordered" evidence="4">
    <location>
        <begin position="28"/>
        <end position="47"/>
    </location>
</feature>
<reference evidence="5" key="1">
    <citation type="submission" date="2020-03" db="EMBL/GenBank/DDBJ databases">
        <title>Draft Genome Sequence of Cylindrodendrum hubeiense.</title>
        <authorList>
            <person name="Buettner E."/>
            <person name="Kellner H."/>
        </authorList>
    </citation>
    <scope>NUCLEOTIDE SEQUENCE</scope>
    <source>
        <strain evidence="5">IHI 201604</strain>
    </source>
</reference>
<keyword evidence="6" id="KW-1185">Reference proteome</keyword>
<feature type="repeat" description="ANK" evidence="3">
    <location>
        <begin position="176"/>
        <end position="204"/>
    </location>
</feature>
<feature type="compositionally biased region" description="Polar residues" evidence="4">
    <location>
        <begin position="406"/>
        <end position="416"/>
    </location>
</feature>
<dbReference type="AlphaFoldDB" id="A0A9P5HC44"/>
<dbReference type="PROSITE" id="PS50088">
    <property type="entry name" value="ANK_REPEAT"/>
    <property type="match status" value="4"/>
</dbReference>
<comment type="caution">
    <text evidence="5">The sequence shown here is derived from an EMBL/GenBank/DDBJ whole genome shotgun (WGS) entry which is preliminary data.</text>
</comment>
<organism evidence="5 6">
    <name type="scientific">Cylindrodendrum hubeiense</name>
    <dbReference type="NCBI Taxonomy" id="595255"/>
    <lineage>
        <taxon>Eukaryota</taxon>
        <taxon>Fungi</taxon>
        <taxon>Dikarya</taxon>
        <taxon>Ascomycota</taxon>
        <taxon>Pezizomycotina</taxon>
        <taxon>Sordariomycetes</taxon>
        <taxon>Hypocreomycetidae</taxon>
        <taxon>Hypocreales</taxon>
        <taxon>Nectriaceae</taxon>
        <taxon>Cylindrodendrum</taxon>
    </lineage>
</organism>
<evidence type="ECO:0000313" key="5">
    <source>
        <dbReference type="EMBL" id="KAF7553379.1"/>
    </source>
</evidence>
<feature type="repeat" description="ANK" evidence="3">
    <location>
        <begin position="241"/>
        <end position="270"/>
    </location>
</feature>
<dbReference type="EMBL" id="JAANBB010000046">
    <property type="protein sequence ID" value="KAF7553379.1"/>
    <property type="molecule type" value="Genomic_DNA"/>
</dbReference>
<evidence type="ECO:0000313" key="6">
    <source>
        <dbReference type="Proteomes" id="UP000722485"/>
    </source>
</evidence>
<dbReference type="PANTHER" id="PTHR24171">
    <property type="entry name" value="ANKYRIN REPEAT DOMAIN-CONTAINING PROTEIN 39-RELATED"/>
    <property type="match status" value="1"/>
</dbReference>
<evidence type="ECO:0000256" key="3">
    <source>
        <dbReference type="PROSITE-ProRule" id="PRU00023"/>
    </source>
</evidence>
<gene>
    <name evidence="5" type="ORF">G7Z17_g3653</name>
</gene>
<dbReference type="InterPro" id="IPR002110">
    <property type="entry name" value="Ankyrin_rpt"/>
</dbReference>
<feature type="compositionally biased region" description="Polar residues" evidence="4">
    <location>
        <begin position="298"/>
        <end position="316"/>
    </location>
</feature>
<feature type="region of interest" description="Disordered" evidence="4">
    <location>
        <begin position="367"/>
        <end position="465"/>
    </location>
</feature>
<accession>A0A9P5HC44</accession>
<feature type="repeat" description="ANK" evidence="3">
    <location>
        <begin position="205"/>
        <end position="237"/>
    </location>
</feature>
<dbReference type="SUPFAM" id="SSF48403">
    <property type="entry name" value="Ankyrin repeat"/>
    <property type="match status" value="1"/>
</dbReference>
<feature type="compositionally biased region" description="Polar residues" evidence="4">
    <location>
        <begin position="327"/>
        <end position="354"/>
    </location>
</feature>
<feature type="repeat" description="ANK" evidence="3">
    <location>
        <begin position="274"/>
        <end position="303"/>
    </location>
</feature>
<feature type="compositionally biased region" description="Basic and acidic residues" evidence="4">
    <location>
        <begin position="37"/>
        <end position="47"/>
    </location>
</feature>
<keyword evidence="2 3" id="KW-0040">ANK repeat</keyword>
<proteinExistence type="predicted"/>
<name>A0A9P5HC44_9HYPO</name>
<feature type="compositionally biased region" description="Polar residues" evidence="4">
    <location>
        <begin position="449"/>
        <end position="465"/>
    </location>
</feature>